<comment type="caution">
    <text evidence="1">The sequence shown here is derived from an EMBL/GenBank/DDBJ whole genome shotgun (WGS) entry which is preliminary data.</text>
</comment>
<accession>A0ABU6IEU0</accession>
<proteinExistence type="predicted"/>
<keyword evidence="2" id="KW-1185">Reference proteome</keyword>
<dbReference type="RefSeq" id="WP_338208389.1">
    <property type="nucleotide sequence ID" value="NZ_JAYMFF010000002.1"/>
</dbReference>
<evidence type="ECO:0000313" key="1">
    <source>
        <dbReference type="EMBL" id="MEC4174922.1"/>
    </source>
</evidence>
<protein>
    <recommendedName>
        <fullName evidence="3">Antitoxin VbhA domain-containing protein</fullName>
    </recommendedName>
</protein>
<evidence type="ECO:0008006" key="3">
    <source>
        <dbReference type="Google" id="ProtNLM"/>
    </source>
</evidence>
<name>A0ABU6IEU0_9ACTN</name>
<reference evidence="1 2" key="1">
    <citation type="submission" date="2024-01" db="EMBL/GenBank/DDBJ databases">
        <title>novel species in genus Adlercreutzia.</title>
        <authorList>
            <person name="Liu X."/>
        </authorList>
    </citation>
    <scope>NUCLEOTIDE SEQUENCE [LARGE SCALE GENOMIC DNA]</scope>
    <source>
        <strain evidence="1 2">R7</strain>
    </source>
</reference>
<evidence type="ECO:0000313" key="2">
    <source>
        <dbReference type="Proteomes" id="UP001349994"/>
    </source>
</evidence>
<organism evidence="1 2">
    <name type="scientific">Adlercreutzia wanghongyangiae</name>
    <dbReference type="NCBI Taxonomy" id="3111451"/>
    <lineage>
        <taxon>Bacteria</taxon>
        <taxon>Bacillati</taxon>
        <taxon>Actinomycetota</taxon>
        <taxon>Coriobacteriia</taxon>
        <taxon>Eggerthellales</taxon>
        <taxon>Eggerthellaceae</taxon>
        <taxon>Adlercreutzia</taxon>
    </lineage>
</organism>
<gene>
    <name evidence="1" type="ORF">VIN30_00465</name>
</gene>
<dbReference type="EMBL" id="JAYMFF010000002">
    <property type="protein sequence ID" value="MEC4174922.1"/>
    <property type="molecule type" value="Genomic_DNA"/>
</dbReference>
<sequence length="62" mass="6757">MEMTTEQEYHVKQVAATMALSDMPLTREAHQNLVDVATGAKTSEEVIAEIKAKYGEADGDAM</sequence>
<dbReference type="Proteomes" id="UP001349994">
    <property type="component" value="Unassembled WGS sequence"/>
</dbReference>